<dbReference type="Pfam" id="PF21989">
    <property type="entry name" value="RA_2"/>
    <property type="match status" value="1"/>
</dbReference>
<protein>
    <submittedName>
        <fullName evidence="8">Uncharacterized protein CG43867 isoform X6</fullName>
    </submittedName>
</protein>
<dbReference type="CDD" id="cd17094">
    <property type="entry name" value="FERM_F1_Max1_like"/>
    <property type="match status" value="1"/>
</dbReference>
<feature type="compositionally biased region" description="Gly residues" evidence="3">
    <location>
        <begin position="1744"/>
        <end position="1754"/>
    </location>
</feature>
<dbReference type="CDD" id="cd13282">
    <property type="entry name" value="PH1_PLEKHH1_PLEKHH2"/>
    <property type="match status" value="1"/>
</dbReference>
<keyword evidence="7" id="KW-1185">Reference proteome</keyword>
<feature type="compositionally biased region" description="Polar residues" evidence="3">
    <location>
        <begin position="1666"/>
        <end position="1675"/>
    </location>
</feature>
<feature type="compositionally biased region" description="Low complexity" evidence="3">
    <location>
        <begin position="771"/>
        <end position="806"/>
    </location>
</feature>
<dbReference type="Gene3D" id="3.10.20.90">
    <property type="entry name" value="Phosphatidylinositol 3-kinase Catalytic Subunit, Chain A, domain 1"/>
    <property type="match status" value="1"/>
</dbReference>
<feature type="compositionally biased region" description="Polar residues" evidence="3">
    <location>
        <begin position="178"/>
        <end position="191"/>
    </location>
</feature>
<feature type="region of interest" description="Disordered" evidence="3">
    <location>
        <begin position="771"/>
        <end position="837"/>
    </location>
</feature>
<dbReference type="Pfam" id="PF00373">
    <property type="entry name" value="FERM_M"/>
    <property type="match status" value="1"/>
</dbReference>
<dbReference type="PANTHER" id="PTHR22903:SF8">
    <property type="entry name" value="MAX-1A"/>
    <property type="match status" value="1"/>
</dbReference>
<dbReference type="InterPro" id="IPR014352">
    <property type="entry name" value="FERM/acyl-CoA-bd_prot_sf"/>
</dbReference>
<feature type="region of interest" description="Disordered" evidence="3">
    <location>
        <begin position="21"/>
        <end position="54"/>
    </location>
</feature>
<name>A0ABM3JT63_BACDO</name>
<dbReference type="SMART" id="SM00139">
    <property type="entry name" value="MyTH4"/>
    <property type="match status" value="1"/>
</dbReference>
<feature type="domain" description="PH" evidence="4">
    <location>
        <begin position="970"/>
        <end position="1077"/>
    </location>
</feature>
<dbReference type="InterPro" id="IPR001849">
    <property type="entry name" value="PH_domain"/>
</dbReference>
<dbReference type="SMART" id="SM00295">
    <property type="entry name" value="B41"/>
    <property type="match status" value="1"/>
</dbReference>
<feature type="region of interest" description="Disordered" evidence="3">
    <location>
        <begin position="643"/>
        <end position="725"/>
    </location>
</feature>
<dbReference type="Proteomes" id="UP001652620">
    <property type="component" value="Chromosome 4"/>
</dbReference>
<dbReference type="PROSITE" id="PS51016">
    <property type="entry name" value="MYTH4"/>
    <property type="match status" value="1"/>
</dbReference>
<dbReference type="Pfam" id="PF00784">
    <property type="entry name" value="MyTH4"/>
    <property type="match status" value="1"/>
</dbReference>
<dbReference type="SMART" id="SM00233">
    <property type="entry name" value="PH"/>
    <property type="match status" value="2"/>
</dbReference>
<dbReference type="RefSeq" id="XP_049312424.1">
    <property type="nucleotide sequence ID" value="XM_049456467.1"/>
</dbReference>
<dbReference type="InterPro" id="IPR019749">
    <property type="entry name" value="Band_41_domain"/>
</dbReference>
<feature type="region of interest" description="Disordered" evidence="3">
    <location>
        <begin position="588"/>
        <end position="610"/>
    </location>
</feature>
<sequence length="1787" mass="196121">MSDEVPSGRLSQIFDSLTNLQQQQVLQARRRSASSSSPSPANSGRATPSTASAGQQPFAFHHQHFSNHAHAYYMRAQDGNAYMHTFPAAAATQAHHHHHLHHMQSAHYYAQQQNAQQQQLYCGAQQQQMSLPPMYASQSLNSSPLLTKRATSFSGNMPLTRPHCENIAAIRISAATSGASGNVVSQSTPNSPRLMPRRVQRPPPIPAKPSTASLQSAGGGGSGAMAKKPVSATGSDASEKSDSGAAQSAAGAAINPGLAALDTDAPWPHFSTITEHLDVHQVNNYAQPVPEINWQERCLELQLELHRSKNQAGRIRDMLREKLSELEQRVVEAEERAEEAEDKVRAMEQRLSEWPKPPQSATNSPIHQSQQQQQQQSTLTAQQSASLPTQEAEKTITSLEIQVEEQRQLRLHDARQVEAKAAKIKEWVTNKLRELEEQNQLLREQNVKCNQQLELLKNHIANQSNRHSIVGPHPVRNSLSLDVQEFADSAEGRRRSESLDPQEIINRPLTASYPHHQHRRNLSMEPQELERNLVAAVDGLTLTPLASISKASTTRPDSSDTDTAHDYAEIYTPSCEKLPAWMKNNPALMASGGNSSTTTTTSDLGVPRPPTPPLHRFPSWEAKIYQVANDGLIGVSEENLVQHQQDVHPTQTQSQPPPDIQESTSGAASAGSNSACNTLANGGGHGRATPSNNGTLGSTRGESGAGGNGVPGTPQLPTRQQQTASGGFCDISVPVYATVKGRASQIRSMPFTGDSSDDSSDGEDHAVMLTHNSHNSSSTDNTETSTSGSASSPSKSLKTSSSLSPAKRSGSESPKNTKARGLSDDYALPPDAVSESTCMDASMPSLLMRQSYVDSPSKKIESLEKMGHLAKLGGKLKTWRKRWFVLKNGTLTYWKSQHDVNRKPQGQIMLDEACRINRAEGASTFEIDTGKKVYYLTADSNATMDDWIRVLQNVQRRNATKLLLSRDDQKPTIQGWVTKVKNGHAKKCWCVLLGKMFLYFKAPGETNPLGQINMRDARVEEVEHVSDSDSEEREEPTQSQARLTVAIYPAHQGPTYLILPGKQERDNWLYHLTVVSGGGPNAGTQYEQLVQKLMETDGDPNCVLWRHPILLHTKDAITSPLTSLHSEAMQPEAIKLFKSIQLFMSVAVNQPGIDYHVVLAQNALQHCLDMPELQTEMIGILVKQTSRHTGQKLSVGVQVNKKLGKQTRQLLLCATQSLFTCDTQQGGAAQANGSSPTSIQAPAPPPIIDCKSNPPAYSFVQGWQLLSLAVSLFVPKSSRLLWYLKLHLSRNADTKTETGKYAAYCERALERTLKNGGRETKPSRMEVLSILLKNPYHHSLPHAIPVHMMNSTYQVVSFDGSTTIEEFQTTLAQEIGTRDATNGFCLFSDDPIEKDLEHYLDPLAKLCDVISKWETALREKGSGKFENTRVIQLTYKNRLYWRHTVKFETDKERLLFCYQTNAQIVQGRFPLSRDLALELASLMSQIDMGDYSHEKSRGTGSNVGIKALDKFYPYRYRDALNAEQLKEVQELLISKWMLLKGRSTLDCVRIYLTCCRKWPYFGASLFQAKPRHSEQAMAWLAVSEDALNVLELSSMTPMARYPYTSVMTFGGCQDDFMLVVSNEDTLATCGTQEQKLLFAMSKPKILEITLLIADYMNALGHTVPGTPQMNTLTRNGSHRSLRSRPAGGGTGTGTGTGTGLGGCGTTTAGMSTNATTTAHNTLNSHATHTLNSTHSHTLSSSHYSGGGGGIGGTHVGSHQGTMSSSHGHAHHHQPDILKSTPDHQRIK</sequence>
<feature type="region of interest" description="Disordered" evidence="3">
    <location>
        <begin position="1021"/>
        <end position="1040"/>
    </location>
</feature>
<dbReference type="Pfam" id="PF00169">
    <property type="entry name" value="PH"/>
    <property type="match status" value="2"/>
</dbReference>
<dbReference type="InterPro" id="IPR035963">
    <property type="entry name" value="FERM_2"/>
</dbReference>
<dbReference type="InterPro" id="IPR019748">
    <property type="entry name" value="FERM_central"/>
</dbReference>
<organism evidence="7 8">
    <name type="scientific">Bactrocera dorsalis</name>
    <name type="common">Oriental fruit fly</name>
    <name type="synonym">Dacus dorsalis</name>
    <dbReference type="NCBI Taxonomy" id="27457"/>
    <lineage>
        <taxon>Eukaryota</taxon>
        <taxon>Metazoa</taxon>
        <taxon>Ecdysozoa</taxon>
        <taxon>Arthropoda</taxon>
        <taxon>Hexapoda</taxon>
        <taxon>Insecta</taxon>
        <taxon>Pterygota</taxon>
        <taxon>Neoptera</taxon>
        <taxon>Endopterygota</taxon>
        <taxon>Diptera</taxon>
        <taxon>Brachycera</taxon>
        <taxon>Muscomorpha</taxon>
        <taxon>Tephritoidea</taxon>
        <taxon>Tephritidae</taxon>
        <taxon>Bactrocera</taxon>
        <taxon>Bactrocera</taxon>
    </lineage>
</organism>
<dbReference type="Gene3D" id="2.30.29.30">
    <property type="entry name" value="Pleckstrin-homology domain (PH domain)/Phosphotyrosine-binding domain (PTB)"/>
    <property type="match status" value="3"/>
</dbReference>
<feature type="region of interest" description="Disordered" evidence="3">
    <location>
        <begin position="178"/>
        <end position="249"/>
    </location>
</feature>
<dbReference type="GeneID" id="105232084"/>
<dbReference type="InterPro" id="IPR038185">
    <property type="entry name" value="MyTH4_dom_sf"/>
</dbReference>
<feature type="compositionally biased region" description="Gly residues" evidence="3">
    <location>
        <begin position="1686"/>
        <end position="1704"/>
    </location>
</feature>
<feature type="compositionally biased region" description="Basic and acidic residues" evidence="3">
    <location>
        <begin position="1772"/>
        <end position="1787"/>
    </location>
</feature>
<dbReference type="InterPro" id="IPR000857">
    <property type="entry name" value="MyTH4_dom"/>
</dbReference>
<evidence type="ECO:0000256" key="3">
    <source>
        <dbReference type="SAM" id="MobiDB-lite"/>
    </source>
</evidence>
<feature type="domain" description="MyTH4" evidence="6">
    <location>
        <begin position="1112"/>
        <end position="1331"/>
    </location>
</feature>
<accession>A0ABM3JT63</accession>
<feature type="compositionally biased region" description="Basic and acidic residues" evidence="3">
    <location>
        <begin position="342"/>
        <end position="353"/>
    </location>
</feature>
<dbReference type="PANTHER" id="PTHR22903">
    <property type="entry name" value="PLEKHH PROTEIN"/>
    <property type="match status" value="1"/>
</dbReference>
<feature type="compositionally biased region" description="Low complexity" evidence="3">
    <location>
        <begin position="368"/>
        <end position="387"/>
    </location>
</feature>
<gene>
    <name evidence="8" type="primary">LOC105232084</name>
</gene>
<feature type="domain" description="PH" evidence="4">
    <location>
        <begin position="862"/>
        <end position="956"/>
    </location>
</feature>
<evidence type="ECO:0000259" key="6">
    <source>
        <dbReference type="PROSITE" id="PS51016"/>
    </source>
</evidence>
<feature type="region of interest" description="Disordered" evidence="3">
    <location>
        <begin position="1666"/>
        <end position="1704"/>
    </location>
</feature>
<dbReference type="SUPFAM" id="SSF54236">
    <property type="entry name" value="Ubiquitin-like"/>
    <property type="match status" value="1"/>
</dbReference>
<evidence type="ECO:0000313" key="8">
    <source>
        <dbReference type="RefSeq" id="XP_049312424.1"/>
    </source>
</evidence>
<proteinExistence type="predicted"/>
<feature type="region of interest" description="Disordered" evidence="3">
    <location>
        <begin position="334"/>
        <end position="393"/>
    </location>
</feature>
<feature type="compositionally biased region" description="Polar residues" evidence="3">
    <location>
        <begin position="643"/>
        <end position="654"/>
    </location>
</feature>
<reference evidence="8" key="1">
    <citation type="submission" date="2025-08" db="UniProtKB">
        <authorList>
            <consortium name="RefSeq"/>
        </authorList>
    </citation>
    <scope>IDENTIFICATION</scope>
    <source>
        <tissue evidence="8">Adult</tissue>
    </source>
</reference>
<dbReference type="Gene3D" id="1.25.40.530">
    <property type="entry name" value="MyTH4 domain"/>
    <property type="match status" value="1"/>
</dbReference>
<evidence type="ECO:0000313" key="7">
    <source>
        <dbReference type="Proteomes" id="UP001652620"/>
    </source>
</evidence>
<feature type="compositionally biased region" description="Low complexity" evidence="3">
    <location>
        <begin position="663"/>
        <end position="678"/>
    </location>
</feature>
<keyword evidence="2" id="KW-0175">Coiled coil</keyword>
<dbReference type="InterPro" id="IPR000299">
    <property type="entry name" value="FERM_domain"/>
</dbReference>
<dbReference type="PROSITE" id="PS50003">
    <property type="entry name" value="PH_DOMAIN"/>
    <property type="match status" value="2"/>
</dbReference>
<feature type="region of interest" description="Disordered" evidence="3">
    <location>
        <begin position="1731"/>
        <end position="1787"/>
    </location>
</feature>
<feature type="compositionally biased region" description="Polar residues" evidence="3">
    <location>
        <begin position="715"/>
        <end position="725"/>
    </location>
</feature>
<evidence type="ECO:0000259" key="4">
    <source>
        <dbReference type="PROSITE" id="PS50003"/>
    </source>
</evidence>
<keyword evidence="1" id="KW-0677">Repeat</keyword>
<feature type="compositionally biased region" description="Low complexity" evidence="3">
    <location>
        <begin position="33"/>
        <end position="46"/>
    </location>
</feature>
<dbReference type="CDD" id="cd14473">
    <property type="entry name" value="FERM_B-lobe"/>
    <property type="match status" value="1"/>
</dbReference>
<feature type="domain" description="FERM" evidence="5">
    <location>
        <begin position="1342"/>
        <end position="1663"/>
    </location>
</feature>
<dbReference type="PROSITE" id="PS50057">
    <property type="entry name" value="FERM_3"/>
    <property type="match status" value="1"/>
</dbReference>
<feature type="compositionally biased region" description="Polar residues" evidence="3">
    <location>
        <begin position="689"/>
        <end position="701"/>
    </location>
</feature>
<dbReference type="InterPro" id="IPR011993">
    <property type="entry name" value="PH-like_dom_sf"/>
</dbReference>
<dbReference type="SUPFAM" id="SSF47031">
    <property type="entry name" value="Second domain of FERM"/>
    <property type="match status" value="1"/>
</dbReference>
<evidence type="ECO:0000256" key="1">
    <source>
        <dbReference type="ARBA" id="ARBA00022737"/>
    </source>
</evidence>
<feature type="compositionally biased region" description="Low complexity" evidence="3">
    <location>
        <begin position="1731"/>
        <end position="1743"/>
    </location>
</feature>
<dbReference type="Gene3D" id="1.20.80.10">
    <property type="match status" value="1"/>
</dbReference>
<dbReference type="InterPro" id="IPR029071">
    <property type="entry name" value="Ubiquitin-like_domsf"/>
</dbReference>
<evidence type="ECO:0000256" key="2">
    <source>
        <dbReference type="ARBA" id="ARBA00023054"/>
    </source>
</evidence>
<evidence type="ECO:0000259" key="5">
    <source>
        <dbReference type="PROSITE" id="PS50057"/>
    </source>
</evidence>
<dbReference type="SUPFAM" id="SSF50729">
    <property type="entry name" value="PH domain-like"/>
    <property type="match status" value="2"/>
</dbReference>